<reference evidence="3 4" key="2">
    <citation type="submission" date="2020-02" db="EMBL/GenBank/DDBJ databases">
        <authorList>
            <person name="Sun Q."/>
            <person name="Inoue M."/>
        </authorList>
    </citation>
    <scope>NUCLEOTIDE SEQUENCE [LARGE SCALE GENOMIC DNA]</scope>
    <source>
        <strain evidence="3 4">KCTC 22478</strain>
    </source>
</reference>
<dbReference type="Proteomes" id="UP000746741">
    <property type="component" value="Unassembled WGS sequence"/>
</dbReference>
<name>A0A9X9WGP0_9PROT</name>
<evidence type="ECO:0000313" key="2">
    <source>
        <dbReference type="EMBL" id="MBR0659500.1"/>
    </source>
</evidence>
<evidence type="ECO:0000313" key="5">
    <source>
        <dbReference type="Proteomes" id="UP001138708"/>
    </source>
</evidence>
<reference evidence="2" key="1">
    <citation type="submission" date="2020-01" db="EMBL/GenBank/DDBJ databases">
        <authorList>
            <person name="Rat A."/>
        </authorList>
    </citation>
    <scope>NUCLEOTIDE SEQUENCE</scope>
    <source>
        <strain evidence="2">LMG 31161</strain>
    </source>
</reference>
<dbReference type="EMBL" id="JAAEDK010000017">
    <property type="protein sequence ID" value="MBR0659500.1"/>
    <property type="molecule type" value="Genomic_DNA"/>
</dbReference>
<dbReference type="RefSeq" id="WP_168039770.1">
    <property type="nucleotide sequence ID" value="NZ_JAAEDK010000017.1"/>
</dbReference>
<evidence type="ECO:0000313" key="4">
    <source>
        <dbReference type="Proteomes" id="UP000746741"/>
    </source>
</evidence>
<dbReference type="PANTHER" id="PTHR12910">
    <property type="entry name" value="NADH-UBIQUINONE OXIDOREDUCTASE SUBUNIT B17.2"/>
    <property type="match status" value="1"/>
</dbReference>
<sequence>MAFLDDLFIRLTSRKVGQDRFGNTYWEARSRRDVYGRPMRRVIYAGTPEATTVPPEWWGWIHNTIEQPLPETAPRRAWQKEHRPNMTGTAEAWRPPGADSRGGQRPATAGDYEAWTPGR</sequence>
<evidence type="ECO:0000256" key="1">
    <source>
        <dbReference type="SAM" id="MobiDB-lite"/>
    </source>
</evidence>
<keyword evidence="4" id="KW-1185">Reference proteome</keyword>
<gene>
    <name evidence="3" type="ORF">GWK15_05315</name>
    <name evidence="2" type="ORF">GXW75_09595</name>
</gene>
<feature type="region of interest" description="Disordered" evidence="1">
    <location>
        <begin position="79"/>
        <end position="119"/>
    </location>
</feature>
<dbReference type="Proteomes" id="UP001138708">
    <property type="component" value="Unassembled WGS sequence"/>
</dbReference>
<dbReference type="GO" id="GO:0045271">
    <property type="term" value="C:respiratory chain complex I"/>
    <property type="evidence" value="ECO:0007669"/>
    <property type="project" value="InterPro"/>
</dbReference>
<organism evidence="2 5">
    <name type="scientific">Neoroseomonas oryzicola</name>
    <dbReference type="NCBI Taxonomy" id="535904"/>
    <lineage>
        <taxon>Bacteria</taxon>
        <taxon>Pseudomonadati</taxon>
        <taxon>Pseudomonadota</taxon>
        <taxon>Alphaproteobacteria</taxon>
        <taxon>Acetobacterales</taxon>
        <taxon>Acetobacteraceae</taxon>
        <taxon>Neoroseomonas</taxon>
    </lineage>
</organism>
<comment type="caution">
    <text evidence="2">The sequence shown here is derived from an EMBL/GenBank/DDBJ whole genome shotgun (WGS) entry which is preliminary data.</text>
</comment>
<dbReference type="GO" id="GO:0006979">
    <property type="term" value="P:response to oxidative stress"/>
    <property type="evidence" value="ECO:0007669"/>
    <property type="project" value="TreeGrafter"/>
</dbReference>
<dbReference type="PANTHER" id="PTHR12910:SF2">
    <property type="entry name" value="NADH DEHYDROGENASE [UBIQUINONE] 1 ALPHA SUBCOMPLEX SUBUNIT 12"/>
    <property type="match status" value="1"/>
</dbReference>
<protein>
    <submittedName>
        <fullName evidence="2">NADH:ubiquinone oxidoreductase subunit NDUFA12</fullName>
    </submittedName>
</protein>
<accession>A0A9X9WGP0</accession>
<dbReference type="AlphaFoldDB" id="A0A9X9WGP0"/>
<reference evidence="2" key="3">
    <citation type="journal article" date="2021" name="Syst. Appl. Microbiol.">
        <title>Roseomonas hellenica sp. nov., isolated from roots of wild-growing Alkanna tinctoria.</title>
        <authorList>
            <person name="Rat A."/>
            <person name="Naranjo H.D."/>
            <person name="Lebbe L."/>
            <person name="Cnockaert M."/>
            <person name="Krigas N."/>
            <person name="Grigoriadou K."/>
            <person name="Maloupa E."/>
            <person name="Willems A."/>
        </authorList>
    </citation>
    <scope>NUCLEOTIDE SEQUENCE</scope>
    <source>
        <strain evidence="2">LMG 31161</strain>
    </source>
</reference>
<dbReference type="InterPro" id="IPR007763">
    <property type="entry name" value="NDUFA12"/>
</dbReference>
<dbReference type="EMBL" id="JAAVUP010000001">
    <property type="protein sequence ID" value="NKE16352.1"/>
    <property type="molecule type" value="Genomic_DNA"/>
</dbReference>
<proteinExistence type="predicted"/>
<evidence type="ECO:0000313" key="3">
    <source>
        <dbReference type="EMBL" id="NKE16352.1"/>
    </source>
</evidence>
<dbReference type="Pfam" id="PF05071">
    <property type="entry name" value="NDUFA12"/>
    <property type="match status" value="1"/>
</dbReference>